<dbReference type="InterPro" id="IPR018289">
    <property type="entry name" value="MULE_transposase_dom"/>
</dbReference>
<keyword evidence="1" id="KW-0862">Zinc</keyword>
<protein>
    <recommendedName>
        <fullName evidence="2">SWIM-type domain-containing protein</fullName>
    </recommendedName>
</protein>
<dbReference type="EMBL" id="OX465081">
    <property type="protein sequence ID" value="CAI9284777.1"/>
    <property type="molecule type" value="Genomic_DNA"/>
</dbReference>
<name>A0AA35Z3F2_LACSI</name>
<dbReference type="PROSITE" id="PS50966">
    <property type="entry name" value="ZF_SWIM"/>
    <property type="match status" value="1"/>
</dbReference>
<evidence type="ECO:0000313" key="4">
    <source>
        <dbReference type="Proteomes" id="UP001177003"/>
    </source>
</evidence>
<evidence type="ECO:0000259" key="2">
    <source>
        <dbReference type="PROSITE" id="PS50966"/>
    </source>
</evidence>
<evidence type="ECO:0000313" key="3">
    <source>
        <dbReference type="EMBL" id="CAI9284777.1"/>
    </source>
</evidence>
<keyword evidence="1" id="KW-0863">Zinc-finger</keyword>
<dbReference type="AlphaFoldDB" id="A0AA35Z3F2"/>
<evidence type="ECO:0000256" key="1">
    <source>
        <dbReference type="PROSITE-ProRule" id="PRU00325"/>
    </source>
</evidence>
<keyword evidence="1" id="KW-0479">Metal-binding</keyword>
<feature type="domain" description="SWIM-type" evidence="2">
    <location>
        <begin position="467"/>
        <end position="503"/>
    </location>
</feature>
<accession>A0AA35Z3F2</accession>
<keyword evidence="4" id="KW-1185">Reference proteome</keyword>
<reference evidence="3" key="1">
    <citation type="submission" date="2023-04" db="EMBL/GenBank/DDBJ databases">
        <authorList>
            <person name="Vijverberg K."/>
            <person name="Xiong W."/>
            <person name="Schranz E."/>
        </authorList>
    </citation>
    <scope>NUCLEOTIDE SEQUENCE</scope>
</reference>
<dbReference type="GO" id="GO:0008270">
    <property type="term" value="F:zinc ion binding"/>
    <property type="evidence" value="ECO:0007669"/>
    <property type="project" value="UniProtKB-KW"/>
</dbReference>
<proteinExistence type="predicted"/>
<dbReference type="PANTHER" id="PTHR47718:SF12">
    <property type="entry name" value="PROTEIN FAR1-RELATED SEQUENCE"/>
    <property type="match status" value="1"/>
</dbReference>
<dbReference type="PANTHER" id="PTHR47718">
    <property type="entry name" value="OS01G0519700 PROTEIN"/>
    <property type="match status" value="1"/>
</dbReference>
<dbReference type="Pfam" id="PF04434">
    <property type="entry name" value="SWIM"/>
    <property type="match status" value="1"/>
</dbReference>
<dbReference type="Proteomes" id="UP001177003">
    <property type="component" value="Chromosome 5"/>
</dbReference>
<dbReference type="InterPro" id="IPR007527">
    <property type="entry name" value="Znf_SWIM"/>
</dbReference>
<gene>
    <name evidence="3" type="ORF">LSALG_LOCUS24284</name>
</gene>
<organism evidence="3 4">
    <name type="scientific">Lactuca saligna</name>
    <name type="common">Willowleaf lettuce</name>
    <dbReference type="NCBI Taxonomy" id="75948"/>
    <lineage>
        <taxon>Eukaryota</taxon>
        <taxon>Viridiplantae</taxon>
        <taxon>Streptophyta</taxon>
        <taxon>Embryophyta</taxon>
        <taxon>Tracheophyta</taxon>
        <taxon>Spermatophyta</taxon>
        <taxon>Magnoliopsida</taxon>
        <taxon>eudicotyledons</taxon>
        <taxon>Gunneridae</taxon>
        <taxon>Pentapetalae</taxon>
        <taxon>asterids</taxon>
        <taxon>campanulids</taxon>
        <taxon>Asterales</taxon>
        <taxon>Asteraceae</taxon>
        <taxon>Cichorioideae</taxon>
        <taxon>Cichorieae</taxon>
        <taxon>Lactucinae</taxon>
        <taxon>Lactuca</taxon>
    </lineage>
</organism>
<sequence>MFMIRRKKKVNRSNESEDSFNVLTIEPSKSTFNNGDKGTSYINQDDLYIPHVAADIIPKKGQIVSSLNEGIEMYRNYAKAAGFGIRLGTTTKYGDLSLRKKQERESYSKVTGCMAMIGFDKNAATNIITVYAFEYTHNHPLTEFNEENICSPNHRLSIFDQELIVKASTINIGATKAHKLRASLKGGYDNLPATKNDLKNFWRDYTNIVRPNDAQCVVDQLIIRRDNYQNFNFQYKLDDDVLNAMFWVDEIGRENYNKFSDVISMDATYRTNRYNMIFVPFTAINNHDKTINVGAGLISDETIESYSWLLEAFLSSHKKKPSMILSDMDATLSCSIAKVFEGCTHRLCMWHIMSKMPSKENKWLADMFNKRDKWIPSYFRDIPIIMNKKRLDIASRDTSPQLLFPNEHLKIEKHASLVYTREAFIKVQKQIKKAFYECFQKKSVLIDGHQQCTIVYKELKTGKRPEFKVSFDAKDETIECECLHFTFFGILCSHAFRILIDYDITMIPEKYILDRWRKNIVDIGFQKINKKWRVCSTEISNLLQDATSFFEKCVESVIHDKEKLQELVNSLQQLSETCGKGVSTRSSSIPIKDVIENIIGVPISSDVKIKVPSEIKTKGSGKRSRIKSVAEKAIAKALKPKRKCKGCNQLVNHDIRNCPINPSNVLRPFKKHQ</sequence>
<dbReference type="Pfam" id="PF10551">
    <property type="entry name" value="MULE"/>
    <property type="match status" value="1"/>
</dbReference>